<organism evidence="1 2">
    <name type="scientific">Vibrio penaeicida</name>
    <dbReference type="NCBI Taxonomy" id="104609"/>
    <lineage>
        <taxon>Bacteria</taxon>
        <taxon>Pseudomonadati</taxon>
        <taxon>Pseudomonadota</taxon>
        <taxon>Gammaproteobacteria</taxon>
        <taxon>Vibrionales</taxon>
        <taxon>Vibrionaceae</taxon>
        <taxon>Vibrio</taxon>
    </lineage>
</organism>
<evidence type="ECO:0000313" key="2">
    <source>
        <dbReference type="Proteomes" id="UP001156690"/>
    </source>
</evidence>
<accession>A0AAV5NRC3</accession>
<dbReference type="InterPro" id="IPR002915">
    <property type="entry name" value="DeoC/FbaB/LacD_aldolase"/>
</dbReference>
<keyword evidence="2" id="KW-1185">Reference proteome</keyword>
<dbReference type="SMART" id="SM01133">
    <property type="entry name" value="DeoC"/>
    <property type="match status" value="1"/>
</dbReference>
<protein>
    <submittedName>
        <fullName evidence="1">Aldolase</fullName>
    </submittedName>
</protein>
<dbReference type="InterPro" id="IPR013785">
    <property type="entry name" value="Aldolase_TIM"/>
</dbReference>
<dbReference type="RefSeq" id="WP_126606685.1">
    <property type="nucleotide sequence ID" value="NZ_AP025144.1"/>
</dbReference>
<dbReference type="PANTHER" id="PTHR47916:SF1">
    <property type="entry name" value="3-HYDROXY-5-PHOSPHONOOXYPENTANE-2,4-DIONE THIOLASE"/>
    <property type="match status" value="1"/>
</dbReference>
<dbReference type="InterPro" id="IPR050456">
    <property type="entry name" value="DeoC/FbaB_aldolase"/>
</dbReference>
<name>A0AAV5NRC3_9VIBR</name>
<dbReference type="Proteomes" id="UP001156690">
    <property type="component" value="Unassembled WGS sequence"/>
</dbReference>
<dbReference type="InterPro" id="IPR041720">
    <property type="entry name" value="FbaB-like"/>
</dbReference>
<evidence type="ECO:0000313" key="1">
    <source>
        <dbReference type="EMBL" id="GLQ72874.1"/>
    </source>
</evidence>
<dbReference type="SUPFAM" id="SSF51569">
    <property type="entry name" value="Aldolase"/>
    <property type="match status" value="1"/>
</dbReference>
<gene>
    <name evidence="1" type="ORF">GCM10007932_22340</name>
</gene>
<dbReference type="EMBL" id="BSNX01000021">
    <property type="protein sequence ID" value="GLQ72874.1"/>
    <property type="molecule type" value="Genomic_DNA"/>
</dbReference>
<reference evidence="2" key="1">
    <citation type="journal article" date="2019" name="Int. J. Syst. Evol. Microbiol.">
        <title>The Global Catalogue of Microorganisms (GCM) 10K type strain sequencing project: providing services to taxonomists for standard genome sequencing and annotation.</title>
        <authorList>
            <consortium name="The Broad Institute Genomics Platform"/>
            <consortium name="The Broad Institute Genome Sequencing Center for Infectious Disease"/>
            <person name="Wu L."/>
            <person name="Ma J."/>
        </authorList>
    </citation>
    <scope>NUCLEOTIDE SEQUENCE [LARGE SCALE GENOMIC DNA]</scope>
    <source>
        <strain evidence="2">NBRC 15640</strain>
    </source>
</reference>
<dbReference type="Pfam" id="PF01791">
    <property type="entry name" value="DeoC"/>
    <property type="match status" value="1"/>
</dbReference>
<proteinExistence type="predicted"/>
<dbReference type="GO" id="GO:0004332">
    <property type="term" value="F:fructose-bisphosphate aldolase activity"/>
    <property type="evidence" value="ECO:0007669"/>
    <property type="project" value="InterPro"/>
</dbReference>
<dbReference type="Gene3D" id="3.20.20.70">
    <property type="entry name" value="Aldolase class I"/>
    <property type="match status" value="1"/>
</dbReference>
<dbReference type="PIRSF" id="PIRSF038992">
    <property type="entry name" value="Aldolase_Ia"/>
    <property type="match status" value="1"/>
</dbReference>
<comment type="caution">
    <text evidence="1">The sequence shown here is derived from an EMBL/GenBank/DDBJ whole genome shotgun (WGS) entry which is preliminary data.</text>
</comment>
<sequence>MLSARMNRLFGESGHCFDVAIDHGMFNQGAFLQGIENMEQAISAIVKADPDAIQLPPGSARLLQGMNKSKKPALVLRTDIANCYGTELVPPIFSEMIENPVERALRLDAACVVVNLLQLPNETDLYRQCLKRINVLRKECEIYDMPLMVEPLVMQPNSSAGGYMVDGDISKIVPLVRQASELGADIIKADPCDDVSQYHKVIETAQQVPVLVRGGGRVSDDEILKRTSELMEQGAKGIVYGRNVIQHHDPAGITRALMKIVHEGVTPQEAKLLIGDAS</sequence>
<dbReference type="AlphaFoldDB" id="A0AAV5NRC3"/>
<dbReference type="PANTHER" id="PTHR47916">
    <property type="entry name" value="FRUCTOSE-BISPHOSPHATE ALDOLASE CLASS 1"/>
    <property type="match status" value="1"/>
</dbReference>